<dbReference type="Proteomes" id="UP001249851">
    <property type="component" value="Unassembled WGS sequence"/>
</dbReference>
<feature type="region of interest" description="Disordered" evidence="1">
    <location>
        <begin position="1"/>
        <end position="20"/>
    </location>
</feature>
<dbReference type="PANTHER" id="PTHR35450:SF2">
    <property type="entry name" value="REVERSE TRANSCRIPTASE DOMAIN-CONTAINING PROTEIN"/>
    <property type="match status" value="1"/>
</dbReference>
<dbReference type="InterPro" id="IPR043502">
    <property type="entry name" value="DNA/RNA_pol_sf"/>
</dbReference>
<name>A0AAD9QKH4_ACRCE</name>
<gene>
    <name evidence="3" type="ORF">P5673_013922</name>
</gene>
<protein>
    <submittedName>
        <fullName evidence="3">Retrovirus-related Pol polyprotein from type-1 retrotransposable element R2</fullName>
    </submittedName>
</protein>
<feature type="domain" description="Reverse transcriptase" evidence="2">
    <location>
        <begin position="122"/>
        <end position="405"/>
    </location>
</feature>
<proteinExistence type="predicted"/>
<keyword evidence="4" id="KW-1185">Reference proteome</keyword>
<dbReference type="PROSITE" id="PS50878">
    <property type="entry name" value="RT_POL"/>
    <property type="match status" value="1"/>
</dbReference>
<reference evidence="3" key="1">
    <citation type="journal article" date="2023" name="G3 (Bethesda)">
        <title>Whole genome assembly and annotation of the endangered Caribbean coral Acropora cervicornis.</title>
        <authorList>
            <person name="Selwyn J.D."/>
            <person name="Vollmer S.V."/>
        </authorList>
    </citation>
    <scope>NUCLEOTIDE SEQUENCE</scope>
    <source>
        <strain evidence="3">K2</strain>
    </source>
</reference>
<sequence length="626" mass="71540">MAEEDPDNARPKYKVARNEDQTSASKGVFSDIVEAEGFWRRLWEERGTGDENAEWLKEIELAISQRVPLPTVGTWTLETNEAVKVILKKRNWSAPGPDRVVNYWWKRACTLHEGVASAFKTITSSSCAYPKWFTEGKTRLIPKQGDFTSENQRPITCLNTSYKWFTSCVLGPMDKHLKVYDLMEKQQRGAKAGCSGTTDNLQIDRTVTLDCHRHKRNLSVAWVDVRKAYDSVDHRWLNKIMLVHRFPVWIREVVRKLCAAWNTRIVANTKVGNETSPVISFNRGLPQGDALCPRLFTLCLNPVAWKLCSTEGYRLSRPVGSKVTNLLYIDDLKVFAASQAKLNIVLKMTKEAMEDIGLQWNPKKCNVLNVRRGVPVDIPEGFKSGETLIDSLKEDTTYRFLGAPERLLQEEKLALQCTSKTYLQRLSVIWSSTLSDTNRVQASNQLAMPVLSYLMWSQHWCLTDLRHIDRQARKIVCESGGKHPLGLKATVYLPRALGGRGMRSVEEEYKMTKIKSAIKLCSNEDPTMRLVRAFEENAIHQGHQSLVKEAREFAEELGFTLDMSFPHPKCRDNTDGADVPRDKIKRHLKKAAIEQRKTEVKEKKWQGKLLAARWEEDQLNQRGCFG</sequence>
<evidence type="ECO:0000256" key="1">
    <source>
        <dbReference type="SAM" id="MobiDB-lite"/>
    </source>
</evidence>
<dbReference type="CDD" id="cd01650">
    <property type="entry name" value="RT_nLTR_like"/>
    <property type="match status" value="1"/>
</dbReference>
<reference evidence="3" key="2">
    <citation type="journal article" date="2023" name="Science">
        <title>Genomic signatures of disease resistance in endangered staghorn corals.</title>
        <authorList>
            <person name="Vollmer S.V."/>
            <person name="Selwyn J.D."/>
            <person name="Despard B.A."/>
            <person name="Roesel C.L."/>
        </authorList>
    </citation>
    <scope>NUCLEOTIDE SEQUENCE</scope>
    <source>
        <strain evidence="3">K2</strain>
    </source>
</reference>
<dbReference type="SUPFAM" id="SSF56672">
    <property type="entry name" value="DNA/RNA polymerases"/>
    <property type="match status" value="1"/>
</dbReference>
<dbReference type="Gene3D" id="3.30.70.270">
    <property type="match status" value="1"/>
</dbReference>
<organism evidence="3 4">
    <name type="scientific">Acropora cervicornis</name>
    <name type="common">Staghorn coral</name>
    <dbReference type="NCBI Taxonomy" id="6130"/>
    <lineage>
        <taxon>Eukaryota</taxon>
        <taxon>Metazoa</taxon>
        <taxon>Cnidaria</taxon>
        <taxon>Anthozoa</taxon>
        <taxon>Hexacorallia</taxon>
        <taxon>Scleractinia</taxon>
        <taxon>Astrocoeniina</taxon>
        <taxon>Acroporidae</taxon>
        <taxon>Acropora</taxon>
    </lineage>
</organism>
<evidence type="ECO:0000313" key="3">
    <source>
        <dbReference type="EMBL" id="KAK2562942.1"/>
    </source>
</evidence>
<dbReference type="InterPro" id="IPR043128">
    <property type="entry name" value="Rev_trsase/Diguanyl_cyclase"/>
</dbReference>
<accession>A0AAD9QKH4</accession>
<dbReference type="Pfam" id="PF00078">
    <property type="entry name" value="RVT_1"/>
    <property type="match status" value="1"/>
</dbReference>
<dbReference type="AlphaFoldDB" id="A0AAD9QKH4"/>
<evidence type="ECO:0000259" key="2">
    <source>
        <dbReference type="PROSITE" id="PS50878"/>
    </source>
</evidence>
<dbReference type="PANTHER" id="PTHR35450">
    <property type="entry name" value="REVERSE TRANSCRIPTASE DOMAIN-CONTAINING PROTEIN"/>
    <property type="match status" value="1"/>
</dbReference>
<comment type="caution">
    <text evidence="3">The sequence shown here is derived from an EMBL/GenBank/DDBJ whole genome shotgun (WGS) entry which is preliminary data.</text>
</comment>
<evidence type="ECO:0000313" key="4">
    <source>
        <dbReference type="Proteomes" id="UP001249851"/>
    </source>
</evidence>
<dbReference type="InterPro" id="IPR000477">
    <property type="entry name" value="RT_dom"/>
</dbReference>
<dbReference type="EMBL" id="JARQWQ010000027">
    <property type="protein sequence ID" value="KAK2562942.1"/>
    <property type="molecule type" value="Genomic_DNA"/>
</dbReference>